<gene>
    <name evidence="3" type="ORF">SAMN02743940_0092</name>
</gene>
<dbReference type="GO" id="GO:0004527">
    <property type="term" value="F:exonuclease activity"/>
    <property type="evidence" value="ECO:0007669"/>
    <property type="project" value="UniProtKB-KW"/>
</dbReference>
<keyword evidence="3" id="KW-0540">Nuclease</keyword>
<evidence type="ECO:0000256" key="1">
    <source>
        <dbReference type="ARBA" id="ARBA00022801"/>
    </source>
</evidence>
<dbReference type="InterPro" id="IPR004843">
    <property type="entry name" value="Calcineurin-like_PHP"/>
</dbReference>
<dbReference type="InterPro" id="IPR041796">
    <property type="entry name" value="Mre11_N"/>
</dbReference>
<dbReference type="InterPro" id="IPR029052">
    <property type="entry name" value="Metallo-depent_PP-like"/>
</dbReference>
<dbReference type="InterPro" id="IPR050535">
    <property type="entry name" value="DNA_Repair-Maintenance_Comp"/>
</dbReference>
<evidence type="ECO:0000313" key="4">
    <source>
        <dbReference type="Proteomes" id="UP000185062"/>
    </source>
</evidence>
<dbReference type="PANTHER" id="PTHR30337">
    <property type="entry name" value="COMPONENT OF ATP-DEPENDENT DSDNA EXONUCLEASE"/>
    <property type="match status" value="1"/>
</dbReference>
<dbReference type="Proteomes" id="UP000185062">
    <property type="component" value="Unassembled WGS sequence"/>
</dbReference>
<dbReference type="eggNOG" id="COG0420">
    <property type="taxonomic scope" value="Bacteria"/>
</dbReference>
<evidence type="ECO:0000313" key="3">
    <source>
        <dbReference type="EMBL" id="SIN90326.1"/>
    </source>
</evidence>
<dbReference type="EMBL" id="FSRO01000001">
    <property type="protein sequence ID" value="SIN90326.1"/>
    <property type="molecule type" value="Genomic_DNA"/>
</dbReference>
<evidence type="ECO:0000259" key="2">
    <source>
        <dbReference type="Pfam" id="PF00149"/>
    </source>
</evidence>
<dbReference type="PANTHER" id="PTHR30337:SF7">
    <property type="entry name" value="PHOSPHOESTERASE"/>
    <property type="match status" value="1"/>
</dbReference>
<dbReference type="RefSeq" id="WP_028461505.1">
    <property type="nucleotide sequence ID" value="NZ_FSRO01000001.1"/>
</dbReference>
<dbReference type="PIRSF" id="PIRSF033091">
    <property type="entry name" value="Pesterase_YhaO"/>
    <property type="match status" value="1"/>
</dbReference>
<dbReference type="CDD" id="cd00840">
    <property type="entry name" value="MPP_Mre11_N"/>
    <property type="match status" value="1"/>
</dbReference>
<sequence>MKFIHAADIHLDSPLSGLAMYQNIPIELLRTATRDAFTNLVNEAIEEAVDFLIIAGDLYDGAWKDYNTGFYFSREMGRLDQAGIPVYLLFGNHDAESEITKRLLLPPNVHQFESRKPTTFQIEKIQVALHGRSFREVATTENLAVTYPDPVPGWLNIGVLHTALEGNAAHAHYAPCSLAELSAKGYHYWALGHVHEYAILQRDPCWIVFPGNLQGRHSRETGSKGAVLVTADETGIVSVERLLVDVLRWHHMDIDISELHSLEDVVRFTGREFQQLIVENQEDKPITVRLTFFGKTAAHGELFGMETHLRAEIIGQAEAMGLDKLFIEKVRIETQPVVTASEIKARADAIADLQVLLEAATSDQSFLEDLGKELQFLAGKVPYELIETVPILKDVRDGNLVQIIETVSPGLVAYVTSTNQD</sequence>
<keyword evidence="3" id="KW-0269">Exonuclease</keyword>
<dbReference type="InterPro" id="IPR014576">
    <property type="entry name" value="Pesterase_YhaO"/>
</dbReference>
<name>A0A1N6F535_9PROT</name>
<dbReference type="SUPFAM" id="SSF56300">
    <property type="entry name" value="Metallo-dependent phosphatases"/>
    <property type="match status" value="1"/>
</dbReference>
<dbReference type="AlphaFoldDB" id="A0A1N6F535"/>
<protein>
    <submittedName>
        <fullName evidence="3">DNA repair exonuclease SbcCD nuclease subunit</fullName>
    </submittedName>
</protein>
<dbReference type="Gene3D" id="3.60.21.10">
    <property type="match status" value="1"/>
</dbReference>
<organism evidence="3 4">
    <name type="scientific">Nitrosomonas cryotolerans ATCC 49181</name>
    <dbReference type="NCBI Taxonomy" id="1131553"/>
    <lineage>
        <taxon>Bacteria</taxon>
        <taxon>Pseudomonadati</taxon>
        <taxon>Pseudomonadota</taxon>
        <taxon>Betaproteobacteria</taxon>
        <taxon>Nitrosomonadales</taxon>
        <taxon>Nitrosomonadaceae</taxon>
        <taxon>Nitrosomonas</taxon>
    </lineage>
</organism>
<keyword evidence="1" id="KW-0378">Hydrolase</keyword>
<feature type="domain" description="Calcineurin-like phosphoesterase" evidence="2">
    <location>
        <begin position="1"/>
        <end position="197"/>
    </location>
</feature>
<accession>A0A1N6F535</accession>
<dbReference type="STRING" id="44575.SAMN05216419_101431"/>
<dbReference type="Pfam" id="PF00149">
    <property type="entry name" value="Metallophos"/>
    <property type="match status" value="1"/>
</dbReference>
<reference evidence="3 4" key="1">
    <citation type="submission" date="2016-12" db="EMBL/GenBank/DDBJ databases">
        <authorList>
            <person name="Song W.-J."/>
            <person name="Kurnit D.M."/>
        </authorList>
    </citation>
    <scope>NUCLEOTIDE SEQUENCE [LARGE SCALE GENOMIC DNA]</scope>
    <source>
        <strain evidence="3 4">ATCC 49181</strain>
    </source>
</reference>
<keyword evidence="4" id="KW-1185">Reference proteome</keyword>
<proteinExistence type="predicted"/>